<dbReference type="EC" id="2.1.1.223" evidence="6"/>
<accession>A0A4U1BD28</accession>
<dbReference type="Gene3D" id="3.40.50.150">
    <property type="entry name" value="Vaccinia Virus protein VP39"/>
    <property type="match status" value="1"/>
</dbReference>
<keyword evidence="5 6" id="KW-0819">tRNA processing</keyword>
<keyword evidence="2 6" id="KW-0489">Methyltransferase</keyword>
<sequence length="231" mass="25063">MGFSFKQFHIDDDRCGMKVSTDSVLLGSWARVAQRGRTLDLGCGSGLLALCCAQRSGGTVDALEIDPDAVHQARQNVAASPWFDRVQVHQGDLRCWSQSHGGGYQHLISNPPYFEDSLTAPCPKRAQARAGLSLAELLGAIERLLAPEGHASLVLPASSQARLQREAEAVGLNLTRLTRVSTTPAKGDKLILVELARKQAGCPTQHLVIHRQDGGYSDEYRALTTDFYLKG</sequence>
<keyword evidence="1 6" id="KW-0963">Cytoplasm</keyword>
<dbReference type="InterPro" id="IPR007848">
    <property type="entry name" value="Small_mtfrase_dom"/>
</dbReference>
<dbReference type="EMBL" id="SWCI01000006">
    <property type="protein sequence ID" value="TKB48649.1"/>
    <property type="molecule type" value="Genomic_DNA"/>
</dbReference>
<protein>
    <recommendedName>
        <fullName evidence="6">tRNA1(Val) (adenine(37)-N6)-methyltransferase</fullName>
        <ecNumber evidence="6">2.1.1.223</ecNumber>
    </recommendedName>
    <alternativeName>
        <fullName evidence="6">tRNA m6A37 methyltransferase</fullName>
    </alternativeName>
</protein>
<dbReference type="GO" id="GO:0032259">
    <property type="term" value="P:methylation"/>
    <property type="evidence" value="ECO:0007669"/>
    <property type="project" value="UniProtKB-KW"/>
</dbReference>
<keyword evidence="4 6" id="KW-0949">S-adenosyl-L-methionine</keyword>
<dbReference type="SUPFAM" id="SSF53335">
    <property type="entry name" value="S-adenosyl-L-methionine-dependent methyltransferases"/>
    <property type="match status" value="1"/>
</dbReference>
<evidence type="ECO:0000259" key="7">
    <source>
        <dbReference type="Pfam" id="PF05175"/>
    </source>
</evidence>
<comment type="similarity">
    <text evidence="6">Belongs to the methyltransferase superfamily. tRNA (adenine-N(6)-)-methyltransferase family.</text>
</comment>
<dbReference type="PANTHER" id="PTHR47739:SF1">
    <property type="entry name" value="TRNA1(VAL) (ADENINE(37)-N6)-METHYLTRANSFERASE"/>
    <property type="match status" value="1"/>
</dbReference>
<dbReference type="InterPro" id="IPR022882">
    <property type="entry name" value="tRNA_adenine-N6_MeTrfase"/>
</dbReference>
<dbReference type="GO" id="GO:0016430">
    <property type="term" value="F:tRNA (adenine-N6)-methyltransferase activity"/>
    <property type="evidence" value="ECO:0007669"/>
    <property type="project" value="UniProtKB-UniRule"/>
</dbReference>
<dbReference type="GO" id="GO:0008033">
    <property type="term" value="P:tRNA processing"/>
    <property type="evidence" value="ECO:0007669"/>
    <property type="project" value="UniProtKB-UniRule"/>
</dbReference>
<evidence type="ECO:0000256" key="4">
    <source>
        <dbReference type="ARBA" id="ARBA00022691"/>
    </source>
</evidence>
<dbReference type="AlphaFoldDB" id="A0A4U1BD28"/>
<comment type="catalytic activity">
    <reaction evidence="6">
        <text>adenosine(37) in tRNA1(Val) + S-adenosyl-L-methionine = N(6)-methyladenosine(37) in tRNA1(Val) + S-adenosyl-L-homocysteine + H(+)</text>
        <dbReference type="Rhea" id="RHEA:43160"/>
        <dbReference type="Rhea" id="RHEA-COMP:10369"/>
        <dbReference type="Rhea" id="RHEA-COMP:10370"/>
        <dbReference type="ChEBI" id="CHEBI:15378"/>
        <dbReference type="ChEBI" id="CHEBI:57856"/>
        <dbReference type="ChEBI" id="CHEBI:59789"/>
        <dbReference type="ChEBI" id="CHEBI:74411"/>
        <dbReference type="ChEBI" id="CHEBI:74449"/>
        <dbReference type="EC" id="2.1.1.223"/>
    </reaction>
</comment>
<evidence type="ECO:0000313" key="9">
    <source>
        <dbReference type="Proteomes" id="UP000305674"/>
    </source>
</evidence>
<evidence type="ECO:0000313" key="8">
    <source>
        <dbReference type="EMBL" id="TKB48649.1"/>
    </source>
</evidence>
<dbReference type="Pfam" id="PF05175">
    <property type="entry name" value="MTS"/>
    <property type="match status" value="1"/>
</dbReference>
<keyword evidence="3 6" id="KW-0808">Transferase</keyword>
<reference evidence="8 9" key="1">
    <citation type="submission" date="2019-04" db="EMBL/GenBank/DDBJ databases">
        <authorList>
            <person name="Hwang J.C."/>
        </authorList>
    </citation>
    <scope>NUCLEOTIDE SEQUENCE [LARGE SCALE GENOMIC DNA]</scope>
    <source>
        <strain evidence="8 9">IMCC35001</strain>
    </source>
</reference>
<dbReference type="GO" id="GO:0005737">
    <property type="term" value="C:cytoplasm"/>
    <property type="evidence" value="ECO:0007669"/>
    <property type="project" value="UniProtKB-SubCell"/>
</dbReference>
<comment type="caution">
    <text evidence="8">The sequence shown here is derived from an EMBL/GenBank/DDBJ whole genome shotgun (WGS) entry which is preliminary data.</text>
</comment>
<dbReference type="CDD" id="cd02440">
    <property type="entry name" value="AdoMet_MTases"/>
    <property type="match status" value="1"/>
</dbReference>
<evidence type="ECO:0000256" key="3">
    <source>
        <dbReference type="ARBA" id="ARBA00022679"/>
    </source>
</evidence>
<dbReference type="RefSeq" id="WP_136853326.1">
    <property type="nucleotide sequence ID" value="NZ_SWCI01000006.1"/>
</dbReference>
<dbReference type="PANTHER" id="PTHR47739">
    <property type="entry name" value="TRNA1(VAL) (ADENINE(37)-N6)-METHYLTRANSFERASE"/>
    <property type="match status" value="1"/>
</dbReference>
<feature type="domain" description="Methyltransferase small" evidence="7">
    <location>
        <begin position="25"/>
        <end position="117"/>
    </location>
</feature>
<dbReference type="OrthoDB" id="5383291at2"/>
<name>A0A4U1BD28_9GAMM</name>
<dbReference type="HAMAP" id="MF_01872">
    <property type="entry name" value="tRNA_methyltr_YfiC"/>
    <property type="match status" value="1"/>
</dbReference>
<gene>
    <name evidence="8" type="ORF">FCL40_10850</name>
</gene>
<organism evidence="8 9">
    <name type="scientific">Ferrimonas sediminicola</name>
    <dbReference type="NCBI Taxonomy" id="2569538"/>
    <lineage>
        <taxon>Bacteria</taxon>
        <taxon>Pseudomonadati</taxon>
        <taxon>Pseudomonadota</taxon>
        <taxon>Gammaproteobacteria</taxon>
        <taxon>Alteromonadales</taxon>
        <taxon>Ferrimonadaceae</taxon>
        <taxon>Ferrimonas</taxon>
    </lineage>
</organism>
<comment type="subcellular location">
    <subcellularLocation>
        <location evidence="6">Cytoplasm</location>
    </subcellularLocation>
</comment>
<evidence type="ECO:0000256" key="5">
    <source>
        <dbReference type="ARBA" id="ARBA00022694"/>
    </source>
</evidence>
<evidence type="ECO:0000256" key="2">
    <source>
        <dbReference type="ARBA" id="ARBA00022603"/>
    </source>
</evidence>
<evidence type="ECO:0000256" key="1">
    <source>
        <dbReference type="ARBA" id="ARBA00022490"/>
    </source>
</evidence>
<comment type="function">
    <text evidence="6">Specifically methylates the adenine in position 37 of tRNA(1)(Val) (anticodon cmo5UAC).</text>
</comment>
<dbReference type="Proteomes" id="UP000305674">
    <property type="component" value="Unassembled WGS sequence"/>
</dbReference>
<dbReference type="InterPro" id="IPR029063">
    <property type="entry name" value="SAM-dependent_MTases_sf"/>
</dbReference>
<keyword evidence="9" id="KW-1185">Reference proteome</keyword>
<proteinExistence type="inferred from homology"/>
<dbReference type="InterPro" id="IPR050210">
    <property type="entry name" value="tRNA_Adenine-N(6)_MTase"/>
</dbReference>
<evidence type="ECO:0000256" key="6">
    <source>
        <dbReference type="HAMAP-Rule" id="MF_01872"/>
    </source>
</evidence>